<dbReference type="EMBL" id="RDBE01000001">
    <property type="protein sequence ID" value="RLV50982.1"/>
    <property type="molecule type" value="Genomic_DNA"/>
</dbReference>
<dbReference type="PANTHER" id="PTHR37017">
    <property type="entry name" value="AB HYDROLASE-1 DOMAIN-CONTAINING PROTEIN-RELATED"/>
    <property type="match status" value="1"/>
</dbReference>
<gene>
    <name evidence="2" type="ORF">D9V37_03365</name>
</gene>
<dbReference type="AlphaFoldDB" id="A0A3L8P7Q8"/>
<dbReference type="PANTHER" id="PTHR37017:SF11">
    <property type="entry name" value="ESTERASE_LIPASE_THIOESTERASE DOMAIN-CONTAINING PROTEIN"/>
    <property type="match status" value="1"/>
</dbReference>
<feature type="domain" description="AB hydrolase-1" evidence="1">
    <location>
        <begin position="3"/>
        <end position="207"/>
    </location>
</feature>
<accession>A0A3L8P7Q8</accession>
<evidence type="ECO:0000313" key="2">
    <source>
        <dbReference type="EMBL" id="RLV50982.1"/>
    </source>
</evidence>
<keyword evidence="2" id="KW-0378">Hydrolase</keyword>
<proteinExistence type="predicted"/>
<dbReference type="GO" id="GO:0016787">
    <property type="term" value="F:hydrolase activity"/>
    <property type="evidence" value="ECO:0007669"/>
    <property type="project" value="UniProtKB-KW"/>
</dbReference>
<dbReference type="OrthoDB" id="9773549at2"/>
<reference evidence="2 3" key="1">
    <citation type="submission" date="2018-10" db="EMBL/GenBank/DDBJ databases">
        <title>Marmoricola sp. 4Q3S-7 whole genome shotgun sequence.</title>
        <authorList>
            <person name="Li F."/>
        </authorList>
    </citation>
    <scope>NUCLEOTIDE SEQUENCE [LARGE SCALE GENOMIC DNA]</scope>
    <source>
        <strain evidence="2 3">4Q3S-7</strain>
    </source>
</reference>
<dbReference type="Pfam" id="PF12697">
    <property type="entry name" value="Abhydrolase_6"/>
    <property type="match status" value="1"/>
</dbReference>
<keyword evidence="3" id="KW-1185">Reference proteome</keyword>
<dbReference type="SUPFAM" id="SSF53474">
    <property type="entry name" value="alpha/beta-Hydrolases"/>
    <property type="match status" value="1"/>
</dbReference>
<sequence length="226" mass="23901">MSFLLVPGAGGDPWYFHRLLPLLRETGADAVAVDLPGPDPDVGLAAYADLIAAAGRGLADVTLVAQSMAGFCAPLAADRLDVAQLVLLNAMVPRPGETAGAWWEAVGCDGPGPDFDVEQTFFHDVPADLTREAFSRGERDEAEIAFAEPWPLPAWPDVATTVLSGAEDRLFPLPLQQRVSRDRLGLEPLVVPGGHLAALSRPEELATVLRHLGSGHAGAGRLSDIF</sequence>
<protein>
    <submittedName>
        <fullName evidence="2">Alpha/beta hydrolase</fullName>
    </submittedName>
</protein>
<dbReference type="InterPro" id="IPR000073">
    <property type="entry name" value="AB_hydrolase_1"/>
</dbReference>
<dbReference type="Proteomes" id="UP000281708">
    <property type="component" value="Unassembled WGS sequence"/>
</dbReference>
<organism evidence="2 3">
    <name type="scientific">Nocardioides mangrovicus</name>
    <dbReference type="NCBI Taxonomy" id="2478913"/>
    <lineage>
        <taxon>Bacteria</taxon>
        <taxon>Bacillati</taxon>
        <taxon>Actinomycetota</taxon>
        <taxon>Actinomycetes</taxon>
        <taxon>Propionibacteriales</taxon>
        <taxon>Nocardioidaceae</taxon>
        <taxon>Nocardioides</taxon>
    </lineage>
</organism>
<dbReference type="Gene3D" id="3.40.50.1820">
    <property type="entry name" value="alpha/beta hydrolase"/>
    <property type="match status" value="1"/>
</dbReference>
<evidence type="ECO:0000313" key="3">
    <source>
        <dbReference type="Proteomes" id="UP000281708"/>
    </source>
</evidence>
<evidence type="ECO:0000259" key="1">
    <source>
        <dbReference type="Pfam" id="PF12697"/>
    </source>
</evidence>
<comment type="caution">
    <text evidence="2">The sequence shown here is derived from an EMBL/GenBank/DDBJ whole genome shotgun (WGS) entry which is preliminary data.</text>
</comment>
<dbReference type="InterPro" id="IPR029058">
    <property type="entry name" value="AB_hydrolase_fold"/>
</dbReference>
<dbReference type="InterPro" id="IPR052897">
    <property type="entry name" value="Sec-Metab_Biosynth_Hydrolase"/>
</dbReference>
<dbReference type="RefSeq" id="WP_121804662.1">
    <property type="nucleotide sequence ID" value="NZ_RDBE01000001.1"/>
</dbReference>
<name>A0A3L8P7Q8_9ACTN</name>